<name>A0A4V2USB4_9BACI</name>
<dbReference type="InterPro" id="IPR036935">
    <property type="entry name" value="Ribosomal_bL9_N_sf"/>
</dbReference>
<dbReference type="Pfam" id="PF03948">
    <property type="entry name" value="Ribosomal_L9_C"/>
    <property type="match status" value="1"/>
</dbReference>
<dbReference type="EMBL" id="SMAB01000015">
    <property type="protein sequence ID" value="TCS80792.1"/>
    <property type="molecule type" value="Genomic_DNA"/>
</dbReference>
<dbReference type="PANTHER" id="PTHR21368">
    <property type="entry name" value="50S RIBOSOMAL PROTEIN L9"/>
    <property type="match status" value="1"/>
</dbReference>
<organism evidence="10 11">
    <name type="scientific">Tepidibacillus fermentans</name>
    <dbReference type="NCBI Taxonomy" id="1281767"/>
    <lineage>
        <taxon>Bacteria</taxon>
        <taxon>Bacillati</taxon>
        <taxon>Bacillota</taxon>
        <taxon>Bacilli</taxon>
        <taxon>Bacillales</taxon>
        <taxon>Bacillaceae</taxon>
        <taxon>Tepidibacillus</taxon>
    </lineage>
</organism>
<dbReference type="Gene3D" id="3.40.5.10">
    <property type="entry name" value="Ribosomal protein L9, N-terminal domain"/>
    <property type="match status" value="1"/>
</dbReference>
<dbReference type="InterPro" id="IPR000244">
    <property type="entry name" value="Ribosomal_bL9"/>
</dbReference>
<dbReference type="InterPro" id="IPR020069">
    <property type="entry name" value="Ribosomal_bL9_C"/>
</dbReference>
<evidence type="ECO:0000256" key="8">
    <source>
        <dbReference type="HAMAP-Rule" id="MF_00503"/>
    </source>
</evidence>
<dbReference type="SUPFAM" id="SSF55653">
    <property type="entry name" value="Ribosomal protein L9 C-domain"/>
    <property type="match status" value="1"/>
</dbReference>
<dbReference type="OrthoDB" id="9788336at2"/>
<evidence type="ECO:0000256" key="6">
    <source>
        <dbReference type="ARBA" id="ARBA00023274"/>
    </source>
</evidence>
<keyword evidence="11" id="KW-1185">Reference proteome</keyword>
<dbReference type="SUPFAM" id="SSF55658">
    <property type="entry name" value="L9 N-domain-like"/>
    <property type="match status" value="1"/>
</dbReference>
<keyword evidence="6 8" id="KW-0687">Ribonucleoprotein</keyword>
<accession>A0A4V2USB4</accession>
<dbReference type="Proteomes" id="UP000295788">
    <property type="component" value="Unassembled WGS sequence"/>
</dbReference>
<sequence>MKVIFLQDVKGQGKKGEIKEVSEGYARNFLFPRGLAKEATKGNIKELDAFKSSEQKRKAQELEQAKQLAKNLEEITVTIPSKAGEGGKLFGAVTSKQIAEQLKQMKIQIDKRKILLDEPIRNLGYTNVSVKLHPEVTATIKVHVVDEK</sequence>
<keyword evidence="4 8" id="KW-0694">RNA-binding</keyword>
<evidence type="ECO:0000256" key="7">
    <source>
        <dbReference type="ARBA" id="ARBA00035292"/>
    </source>
</evidence>
<reference evidence="10 11" key="1">
    <citation type="submission" date="2019-03" db="EMBL/GenBank/DDBJ databases">
        <title>Genomic Encyclopedia of Type Strains, Phase IV (KMG-IV): sequencing the most valuable type-strain genomes for metagenomic binning, comparative biology and taxonomic classification.</title>
        <authorList>
            <person name="Goeker M."/>
        </authorList>
    </citation>
    <scope>NUCLEOTIDE SEQUENCE [LARGE SCALE GENOMIC DNA]</scope>
    <source>
        <strain evidence="10 11">DSM 23802</strain>
    </source>
</reference>
<dbReference type="RefSeq" id="WP_132769586.1">
    <property type="nucleotide sequence ID" value="NZ_SMAB01000015.1"/>
</dbReference>
<evidence type="ECO:0000256" key="5">
    <source>
        <dbReference type="ARBA" id="ARBA00022980"/>
    </source>
</evidence>
<dbReference type="GO" id="GO:1990904">
    <property type="term" value="C:ribonucleoprotein complex"/>
    <property type="evidence" value="ECO:0007669"/>
    <property type="project" value="UniProtKB-KW"/>
</dbReference>
<dbReference type="FunFam" id="3.40.5.10:FF:000002">
    <property type="entry name" value="50S ribosomal protein L9"/>
    <property type="match status" value="1"/>
</dbReference>
<dbReference type="GO" id="GO:0019843">
    <property type="term" value="F:rRNA binding"/>
    <property type="evidence" value="ECO:0007669"/>
    <property type="project" value="UniProtKB-UniRule"/>
</dbReference>
<dbReference type="InterPro" id="IPR020594">
    <property type="entry name" value="Ribosomal_bL9_bac/chp"/>
</dbReference>
<dbReference type="InterPro" id="IPR036791">
    <property type="entry name" value="Ribosomal_bL9_C_sf"/>
</dbReference>
<evidence type="ECO:0000256" key="4">
    <source>
        <dbReference type="ARBA" id="ARBA00022884"/>
    </source>
</evidence>
<evidence type="ECO:0000313" key="10">
    <source>
        <dbReference type="EMBL" id="TCS80792.1"/>
    </source>
</evidence>
<dbReference type="HAMAP" id="MF_00503">
    <property type="entry name" value="Ribosomal_bL9"/>
    <property type="match status" value="1"/>
</dbReference>
<dbReference type="GO" id="GO:0006412">
    <property type="term" value="P:translation"/>
    <property type="evidence" value="ECO:0007669"/>
    <property type="project" value="UniProtKB-UniRule"/>
</dbReference>
<dbReference type="AlphaFoldDB" id="A0A4V2USB4"/>
<protein>
    <recommendedName>
        <fullName evidence="7 8">Large ribosomal subunit protein bL9</fullName>
    </recommendedName>
</protein>
<evidence type="ECO:0000256" key="1">
    <source>
        <dbReference type="ARBA" id="ARBA00003058"/>
    </source>
</evidence>
<evidence type="ECO:0000256" key="2">
    <source>
        <dbReference type="ARBA" id="ARBA00010605"/>
    </source>
</evidence>
<keyword evidence="3 8" id="KW-0699">rRNA-binding</keyword>
<dbReference type="InterPro" id="IPR009027">
    <property type="entry name" value="Ribosomal_bL9/RNase_H1_N"/>
</dbReference>
<dbReference type="GO" id="GO:0003735">
    <property type="term" value="F:structural constituent of ribosome"/>
    <property type="evidence" value="ECO:0007669"/>
    <property type="project" value="InterPro"/>
</dbReference>
<keyword evidence="5 8" id="KW-0689">Ribosomal protein</keyword>
<comment type="similarity">
    <text evidence="2 8">Belongs to the bacterial ribosomal protein bL9 family.</text>
</comment>
<proteinExistence type="inferred from homology"/>
<gene>
    <name evidence="8" type="primary">rplI</name>
    <name evidence="10" type="ORF">EDD72_11519</name>
</gene>
<feature type="domain" description="Ribosomal protein L9" evidence="9">
    <location>
        <begin position="13"/>
        <end position="40"/>
    </location>
</feature>
<comment type="caution">
    <text evidence="10">The sequence shown here is derived from an EMBL/GenBank/DDBJ whole genome shotgun (WGS) entry which is preliminary data.</text>
</comment>
<dbReference type="Pfam" id="PF01281">
    <property type="entry name" value="Ribosomal_L9_N"/>
    <property type="match status" value="1"/>
</dbReference>
<evidence type="ECO:0000259" key="9">
    <source>
        <dbReference type="PROSITE" id="PS00651"/>
    </source>
</evidence>
<comment type="function">
    <text evidence="1 8">Binds to the 23S rRNA.</text>
</comment>
<dbReference type="PROSITE" id="PS00651">
    <property type="entry name" value="RIBOSOMAL_L9"/>
    <property type="match status" value="1"/>
</dbReference>
<dbReference type="NCBIfam" id="TIGR00158">
    <property type="entry name" value="L9"/>
    <property type="match status" value="1"/>
</dbReference>
<dbReference type="InterPro" id="IPR020070">
    <property type="entry name" value="Ribosomal_bL9_N"/>
</dbReference>
<evidence type="ECO:0000256" key="3">
    <source>
        <dbReference type="ARBA" id="ARBA00022730"/>
    </source>
</evidence>
<dbReference type="GO" id="GO:0005840">
    <property type="term" value="C:ribosome"/>
    <property type="evidence" value="ECO:0007669"/>
    <property type="project" value="UniProtKB-KW"/>
</dbReference>
<dbReference type="Gene3D" id="3.10.430.100">
    <property type="entry name" value="Ribosomal protein L9, C-terminal domain"/>
    <property type="match status" value="1"/>
</dbReference>
<dbReference type="FunFam" id="3.10.430.100:FF:000002">
    <property type="entry name" value="50S ribosomal protein L9"/>
    <property type="match status" value="1"/>
</dbReference>
<evidence type="ECO:0000313" key="11">
    <source>
        <dbReference type="Proteomes" id="UP000295788"/>
    </source>
</evidence>